<sequence>MKLLQITAALAACTAVGGCSIFGGRATNGQGAELLDTSPGIDVSRLDDATGEADFQSAFQYVRGQEATTTMPNSGSADYLGGFGADVTGDIAGFMTGAVNMTVESFNTGVVSGTVDEIALYNADGSQNRTFAGEVFLNGTVTGTGLAANGTDNIRDNSTGLESDATLRFNGDFRNLKSEGRASAMTGTTTGSGTGGFDFALDNGKFYAIEQ</sequence>
<protein>
    <submittedName>
        <fullName evidence="1">DNA-directed RNA polymerase beta' subunit</fullName>
        <ecNumber evidence="1">2.7.7.6</ecNumber>
    </submittedName>
</protein>
<keyword evidence="2" id="KW-1185">Reference proteome</keyword>
<keyword evidence="1" id="KW-0808">Transferase</keyword>
<dbReference type="eggNOG" id="ENOG502ZUBY">
    <property type="taxonomic scope" value="Bacteria"/>
</dbReference>
<dbReference type="RefSeq" id="WP_008331618.1">
    <property type="nucleotide sequence ID" value="NZ_CH902578.1"/>
</dbReference>
<evidence type="ECO:0000313" key="1">
    <source>
        <dbReference type="EMBL" id="EAQ13072.1"/>
    </source>
</evidence>
<name>A3VFF7_9RHOB</name>
<dbReference type="GO" id="GO:0003899">
    <property type="term" value="F:DNA-directed RNA polymerase activity"/>
    <property type="evidence" value="ECO:0007669"/>
    <property type="project" value="UniProtKB-EC"/>
</dbReference>
<dbReference type="AlphaFoldDB" id="A3VFF7"/>
<gene>
    <name evidence="1" type="ORF">RB2654_11258</name>
</gene>
<dbReference type="GO" id="GO:0000428">
    <property type="term" value="C:DNA-directed RNA polymerase complex"/>
    <property type="evidence" value="ECO:0007669"/>
    <property type="project" value="UniProtKB-KW"/>
</dbReference>
<evidence type="ECO:0000313" key="2">
    <source>
        <dbReference type="Proteomes" id="UP000002931"/>
    </source>
</evidence>
<organism evidence="1 2">
    <name type="scientific">Maritimibacter alkaliphilus HTCC2654</name>
    <dbReference type="NCBI Taxonomy" id="314271"/>
    <lineage>
        <taxon>Bacteria</taxon>
        <taxon>Pseudomonadati</taxon>
        <taxon>Pseudomonadota</taxon>
        <taxon>Alphaproteobacteria</taxon>
        <taxon>Rhodobacterales</taxon>
        <taxon>Roseobacteraceae</taxon>
        <taxon>Maritimibacter</taxon>
    </lineage>
</organism>
<reference evidence="1 2" key="1">
    <citation type="journal article" date="2010" name="J. Bacteriol.">
        <title>Genome sequences of Pelagibaca bermudensis HTCC2601T and Maritimibacter alkaliphilus HTCC2654T, the type strains of two marine Roseobacter genera.</title>
        <authorList>
            <person name="Thrash J.C."/>
            <person name="Cho J.C."/>
            <person name="Ferriera S."/>
            <person name="Johnson J."/>
            <person name="Vergin K.L."/>
            <person name="Giovannoni S.J."/>
        </authorList>
    </citation>
    <scope>NUCLEOTIDE SEQUENCE [LARGE SCALE GENOMIC DNA]</scope>
    <source>
        <strain evidence="1 2">HTCC2654</strain>
    </source>
</reference>
<dbReference type="EC" id="2.7.7.6" evidence="1"/>
<accession>A3VFF7</accession>
<dbReference type="Proteomes" id="UP000002931">
    <property type="component" value="Unassembled WGS sequence"/>
</dbReference>
<dbReference type="HOGENOM" id="CLU_1303661_0_0_5"/>
<comment type="caution">
    <text evidence="1">The sequence shown here is derived from an EMBL/GenBank/DDBJ whole genome shotgun (WGS) entry which is preliminary data.</text>
</comment>
<keyword evidence="1" id="KW-0548">Nucleotidyltransferase</keyword>
<keyword evidence="1" id="KW-0240">DNA-directed RNA polymerase</keyword>
<keyword evidence="1" id="KW-0804">Transcription</keyword>
<dbReference type="PROSITE" id="PS51257">
    <property type="entry name" value="PROKAR_LIPOPROTEIN"/>
    <property type="match status" value="1"/>
</dbReference>
<dbReference type="EMBL" id="AAMT01000006">
    <property type="protein sequence ID" value="EAQ13072.1"/>
    <property type="molecule type" value="Genomic_DNA"/>
</dbReference>
<proteinExistence type="predicted"/>